<keyword evidence="2" id="KW-1185">Reference proteome</keyword>
<protein>
    <submittedName>
        <fullName evidence="1">Uncharacterized protein</fullName>
    </submittedName>
</protein>
<dbReference type="EMBL" id="KB446564">
    <property type="protein sequence ID" value="EME77754.1"/>
    <property type="molecule type" value="Genomic_DNA"/>
</dbReference>
<dbReference type="HOGENOM" id="CLU_787837_0_0_1"/>
<dbReference type="STRING" id="383855.M2ZF79"/>
<dbReference type="AlphaFoldDB" id="M2ZF79"/>
<dbReference type="Proteomes" id="UP000016932">
    <property type="component" value="Unassembled WGS sequence"/>
</dbReference>
<sequence length="352" mass="40135">MHITVLLGVSSRNGFSACADLRSGRSRTEITKQPEKEVERGNAYHQDTSLHNHIYTRRPRSTHFFIGTVQNQEAQKRDIQLLETADKAKPIERKNVILARFEETNGFRMLGTFRMLNTWRFVTADGKSYFTRIGDVEGGIACDLAFLERNKVKLSKGYQENGSNVDLGELRRRVGKRLGELRKDKKKWDGAEREVPKLPPLTLQHFPAAQLHDASNVLKDGVKGLAVVRVVYMLPAAALADHAKRSPQNCYFDIDKTTTFADMDAVLLSGNAPSHQRIERGVRHIRPTRVWWIMDPRMEGDIGKMYRVNKMSTQVCRYIKDAPSSDGFTLYTECHIREANAKHEYDEDGKTT</sequence>
<dbReference type="KEGG" id="pfj:MYCFIDRAFT_179247"/>
<accession>M2ZF79</accession>
<dbReference type="VEuPathDB" id="FungiDB:MYCFIDRAFT_179247"/>
<evidence type="ECO:0000313" key="1">
    <source>
        <dbReference type="EMBL" id="EME77754.1"/>
    </source>
</evidence>
<reference evidence="1 2" key="1">
    <citation type="journal article" date="2012" name="PLoS Pathog.">
        <title>Diverse lifestyles and strategies of plant pathogenesis encoded in the genomes of eighteen Dothideomycetes fungi.</title>
        <authorList>
            <person name="Ohm R.A."/>
            <person name="Feau N."/>
            <person name="Henrissat B."/>
            <person name="Schoch C.L."/>
            <person name="Horwitz B.A."/>
            <person name="Barry K.W."/>
            <person name="Condon B.J."/>
            <person name="Copeland A.C."/>
            <person name="Dhillon B."/>
            <person name="Glaser F."/>
            <person name="Hesse C.N."/>
            <person name="Kosti I."/>
            <person name="LaButti K."/>
            <person name="Lindquist E.A."/>
            <person name="Lucas S."/>
            <person name="Salamov A.A."/>
            <person name="Bradshaw R.E."/>
            <person name="Ciuffetti L."/>
            <person name="Hamelin R.C."/>
            <person name="Kema G.H.J."/>
            <person name="Lawrence C."/>
            <person name="Scott J.A."/>
            <person name="Spatafora J.W."/>
            <person name="Turgeon B.G."/>
            <person name="de Wit P.J.G.M."/>
            <person name="Zhong S."/>
            <person name="Goodwin S.B."/>
            <person name="Grigoriev I.V."/>
        </authorList>
    </citation>
    <scope>NUCLEOTIDE SEQUENCE [LARGE SCALE GENOMIC DNA]</scope>
    <source>
        <strain evidence="1 2">CIRAD86</strain>
    </source>
</reference>
<proteinExistence type="predicted"/>
<organism evidence="1 2">
    <name type="scientific">Pseudocercospora fijiensis (strain CIRAD86)</name>
    <name type="common">Black leaf streak disease fungus</name>
    <name type="synonym">Mycosphaerella fijiensis</name>
    <dbReference type="NCBI Taxonomy" id="383855"/>
    <lineage>
        <taxon>Eukaryota</taxon>
        <taxon>Fungi</taxon>
        <taxon>Dikarya</taxon>
        <taxon>Ascomycota</taxon>
        <taxon>Pezizomycotina</taxon>
        <taxon>Dothideomycetes</taxon>
        <taxon>Dothideomycetidae</taxon>
        <taxon>Mycosphaerellales</taxon>
        <taxon>Mycosphaerellaceae</taxon>
        <taxon>Pseudocercospora</taxon>
    </lineage>
</organism>
<name>M2ZF79_PSEFD</name>
<dbReference type="OrthoDB" id="10365211at2759"/>
<dbReference type="GeneID" id="19334083"/>
<dbReference type="RefSeq" id="XP_007931533.1">
    <property type="nucleotide sequence ID" value="XM_007933342.1"/>
</dbReference>
<evidence type="ECO:0000313" key="2">
    <source>
        <dbReference type="Proteomes" id="UP000016932"/>
    </source>
</evidence>
<gene>
    <name evidence="1" type="ORF">MYCFIDRAFT_179247</name>
</gene>